<evidence type="ECO:0000256" key="2">
    <source>
        <dbReference type="SAM" id="MobiDB-lite"/>
    </source>
</evidence>
<feature type="coiled-coil region" evidence="1">
    <location>
        <begin position="145"/>
        <end position="212"/>
    </location>
</feature>
<gene>
    <name evidence="3" type="ORF">Poly30_05320</name>
</gene>
<feature type="compositionally biased region" description="Polar residues" evidence="2">
    <location>
        <begin position="220"/>
        <end position="242"/>
    </location>
</feature>
<dbReference type="RefSeq" id="WP_145194464.1">
    <property type="nucleotide sequence ID" value="NZ_CP036434.1"/>
</dbReference>
<evidence type="ECO:0000313" key="4">
    <source>
        <dbReference type="Proteomes" id="UP000320390"/>
    </source>
</evidence>
<protein>
    <submittedName>
        <fullName evidence="3">Uncharacterized protein</fullName>
    </submittedName>
</protein>
<sequence length="250" mass="26231">MSTQFNLAGSRTAAAALLLGFAGCQSLPTLESIKYGYSPSRADVQPEPPKADDYNDVAAGWAPERPAAGTAGVQPAMYGRDGRPVGVASPDGSPVGNAAPGAITQTTHPMNDGVARDDGSGGSRGTMLEKYLAVVEELDILRPQNEDLQLALEMSEMRANDLTEQLKALQVAYDELGASKQTSDSQNFELAARLATAQIARLEAERALLEATLEWRKMSAANNQPLAQGNGRPASSSGSFQPASGGARRK</sequence>
<dbReference type="Proteomes" id="UP000320390">
    <property type="component" value="Chromosome"/>
</dbReference>
<evidence type="ECO:0000313" key="3">
    <source>
        <dbReference type="EMBL" id="QDV05037.1"/>
    </source>
</evidence>
<dbReference type="EMBL" id="CP036434">
    <property type="protein sequence ID" value="QDV05037.1"/>
    <property type="molecule type" value="Genomic_DNA"/>
</dbReference>
<proteinExistence type="predicted"/>
<organism evidence="3 4">
    <name type="scientific">Saltatorellus ferox</name>
    <dbReference type="NCBI Taxonomy" id="2528018"/>
    <lineage>
        <taxon>Bacteria</taxon>
        <taxon>Pseudomonadati</taxon>
        <taxon>Planctomycetota</taxon>
        <taxon>Planctomycetia</taxon>
        <taxon>Planctomycetia incertae sedis</taxon>
        <taxon>Saltatorellus</taxon>
    </lineage>
</organism>
<accession>A0A518ELS1</accession>
<keyword evidence="1" id="KW-0175">Coiled coil</keyword>
<dbReference type="AlphaFoldDB" id="A0A518ELS1"/>
<name>A0A518ELS1_9BACT</name>
<feature type="region of interest" description="Disordered" evidence="2">
    <location>
        <begin position="220"/>
        <end position="250"/>
    </location>
</feature>
<feature type="region of interest" description="Disordered" evidence="2">
    <location>
        <begin position="102"/>
        <end position="122"/>
    </location>
</feature>
<reference evidence="3 4" key="1">
    <citation type="submission" date="2019-02" db="EMBL/GenBank/DDBJ databases">
        <title>Deep-cultivation of Planctomycetes and their phenomic and genomic characterization uncovers novel biology.</title>
        <authorList>
            <person name="Wiegand S."/>
            <person name="Jogler M."/>
            <person name="Boedeker C."/>
            <person name="Pinto D."/>
            <person name="Vollmers J."/>
            <person name="Rivas-Marin E."/>
            <person name="Kohn T."/>
            <person name="Peeters S.H."/>
            <person name="Heuer A."/>
            <person name="Rast P."/>
            <person name="Oberbeckmann S."/>
            <person name="Bunk B."/>
            <person name="Jeske O."/>
            <person name="Meyerdierks A."/>
            <person name="Storesund J.E."/>
            <person name="Kallscheuer N."/>
            <person name="Luecker S."/>
            <person name="Lage O.M."/>
            <person name="Pohl T."/>
            <person name="Merkel B.J."/>
            <person name="Hornburger P."/>
            <person name="Mueller R.-W."/>
            <person name="Bruemmer F."/>
            <person name="Labrenz M."/>
            <person name="Spormann A.M."/>
            <person name="Op den Camp H."/>
            <person name="Overmann J."/>
            <person name="Amann R."/>
            <person name="Jetten M.S.M."/>
            <person name="Mascher T."/>
            <person name="Medema M.H."/>
            <person name="Devos D.P."/>
            <person name="Kaster A.-K."/>
            <person name="Ovreas L."/>
            <person name="Rohde M."/>
            <person name="Galperin M.Y."/>
            <person name="Jogler C."/>
        </authorList>
    </citation>
    <scope>NUCLEOTIDE SEQUENCE [LARGE SCALE GENOMIC DNA]</scope>
    <source>
        <strain evidence="3 4">Poly30</strain>
    </source>
</reference>
<keyword evidence="4" id="KW-1185">Reference proteome</keyword>
<evidence type="ECO:0000256" key="1">
    <source>
        <dbReference type="SAM" id="Coils"/>
    </source>
</evidence>